<dbReference type="InterPro" id="IPR011990">
    <property type="entry name" value="TPR-like_helical_dom_sf"/>
</dbReference>
<comment type="caution">
    <text evidence="6">The sequence shown here is derived from an EMBL/GenBank/DDBJ whole genome shotgun (WGS) entry which is preliminary data.</text>
</comment>
<feature type="domain" description="OmpR/PhoB-type" evidence="5">
    <location>
        <begin position="1"/>
        <end position="91"/>
    </location>
</feature>
<dbReference type="Proteomes" id="UP000282674">
    <property type="component" value="Unassembled WGS sequence"/>
</dbReference>
<dbReference type="CDD" id="cd15831">
    <property type="entry name" value="BTAD"/>
    <property type="match status" value="1"/>
</dbReference>
<feature type="region of interest" description="Disordered" evidence="4">
    <location>
        <begin position="241"/>
        <end position="263"/>
    </location>
</feature>
<dbReference type="GO" id="GO:0003677">
    <property type="term" value="F:DNA binding"/>
    <property type="evidence" value="ECO:0007669"/>
    <property type="project" value="UniProtKB-UniRule"/>
</dbReference>
<keyword evidence="2 3" id="KW-0238">DNA-binding</keyword>
<evidence type="ECO:0000313" key="7">
    <source>
        <dbReference type="Proteomes" id="UP000282674"/>
    </source>
</evidence>
<dbReference type="Gene3D" id="1.25.40.10">
    <property type="entry name" value="Tetratricopeptide repeat domain"/>
    <property type="match status" value="2"/>
</dbReference>
<dbReference type="SMART" id="SM01043">
    <property type="entry name" value="BTAD"/>
    <property type="match status" value="1"/>
</dbReference>
<dbReference type="Pfam" id="PF03704">
    <property type="entry name" value="BTAD"/>
    <property type="match status" value="1"/>
</dbReference>
<dbReference type="SMART" id="SM00862">
    <property type="entry name" value="Trans_reg_C"/>
    <property type="match status" value="1"/>
</dbReference>
<reference evidence="6 7" key="1">
    <citation type="submission" date="2018-10" db="EMBL/GenBank/DDBJ databases">
        <title>Isolation from soil.</title>
        <authorList>
            <person name="Hu J."/>
        </authorList>
    </citation>
    <scope>NUCLEOTIDE SEQUENCE [LARGE SCALE GENOMIC DNA]</scope>
    <source>
        <strain evidence="6 7">NEAU-Ht49</strain>
    </source>
</reference>
<dbReference type="SUPFAM" id="SSF48452">
    <property type="entry name" value="TPR-like"/>
    <property type="match status" value="2"/>
</dbReference>
<name>A0A3M2LNI8_9ACTN</name>
<evidence type="ECO:0000259" key="5">
    <source>
        <dbReference type="PROSITE" id="PS51755"/>
    </source>
</evidence>
<dbReference type="GO" id="GO:0000160">
    <property type="term" value="P:phosphorelay signal transduction system"/>
    <property type="evidence" value="ECO:0007669"/>
    <property type="project" value="InterPro"/>
</dbReference>
<evidence type="ECO:0000256" key="2">
    <source>
        <dbReference type="ARBA" id="ARBA00023125"/>
    </source>
</evidence>
<proteinExistence type="inferred from homology"/>
<protein>
    <submittedName>
        <fullName evidence="6">Helix-turn-helix domain-containing protein</fullName>
    </submittedName>
</protein>
<accession>A0A3M2LNI8</accession>
<evidence type="ECO:0000256" key="3">
    <source>
        <dbReference type="PROSITE-ProRule" id="PRU01091"/>
    </source>
</evidence>
<dbReference type="SUPFAM" id="SSF52540">
    <property type="entry name" value="P-loop containing nucleoside triphosphate hydrolases"/>
    <property type="match status" value="1"/>
</dbReference>
<dbReference type="InterPro" id="IPR058852">
    <property type="entry name" value="HTH_77"/>
</dbReference>
<dbReference type="Gene3D" id="3.40.50.300">
    <property type="entry name" value="P-loop containing nucleotide triphosphate hydrolases"/>
    <property type="match status" value="1"/>
</dbReference>
<dbReference type="PROSITE" id="PS51755">
    <property type="entry name" value="OMPR_PHOB"/>
    <property type="match status" value="1"/>
</dbReference>
<dbReference type="InterPro" id="IPR005158">
    <property type="entry name" value="BTAD"/>
</dbReference>
<dbReference type="InterPro" id="IPR001867">
    <property type="entry name" value="OmpR/PhoB-type_DNA-bd"/>
</dbReference>
<gene>
    <name evidence="6" type="ORF">EBO15_33845</name>
</gene>
<dbReference type="EMBL" id="RFFG01000092">
    <property type="protein sequence ID" value="RMI38103.1"/>
    <property type="molecule type" value="Genomic_DNA"/>
</dbReference>
<feature type="compositionally biased region" description="Pro residues" evidence="4">
    <location>
        <begin position="247"/>
        <end position="259"/>
    </location>
</feature>
<dbReference type="Gene3D" id="1.10.10.10">
    <property type="entry name" value="Winged helix-like DNA-binding domain superfamily/Winged helix DNA-binding domain"/>
    <property type="match status" value="1"/>
</dbReference>
<evidence type="ECO:0000256" key="1">
    <source>
        <dbReference type="ARBA" id="ARBA00005820"/>
    </source>
</evidence>
<evidence type="ECO:0000256" key="4">
    <source>
        <dbReference type="SAM" id="MobiDB-lite"/>
    </source>
</evidence>
<dbReference type="PRINTS" id="PR00364">
    <property type="entry name" value="DISEASERSIST"/>
</dbReference>
<dbReference type="GO" id="GO:0006355">
    <property type="term" value="P:regulation of DNA-templated transcription"/>
    <property type="evidence" value="ECO:0007669"/>
    <property type="project" value="InterPro"/>
</dbReference>
<evidence type="ECO:0000313" key="6">
    <source>
        <dbReference type="EMBL" id="RMI38103.1"/>
    </source>
</evidence>
<dbReference type="Pfam" id="PF25872">
    <property type="entry name" value="HTH_77"/>
    <property type="match status" value="1"/>
</dbReference>
<dbReference type="Pfam" id="PF00486">
    <property type="entry name" value="Trans_reg_C"/>
    <property type="match status" value="1"/>
</dbReference>
<dbReference type="OrthoDB" id="3194665at2"/>
<feature type="DNA-binding region" description="OmpR/PhoB-type" evidence="3">
    <location>
        <begin position="1"/>
        <end position="91"/>
    </location>
</feature>
<dbReference type="PANTHER" id="PTHR47691">
    <property type="entry name" value="REGULATOR-RELATED"/>
    <property type="match status" value="1"/>
</dbReference>
<dbReference type="InterPro" id="IPR036388">
    <property type="entry name" value="WH-like_DNA-bd_sf"/>
</dbReference>
<dbReference type="RefSeq" id="WP_122198553.1">
    <property type="nucleotide sequence ID" value="NZ_JBHSKC010000010.1"/>
</dbReference>
<keyword evidence="7" id="KW-1185">Reference proteome</keyword>
<dbReference type="SUPFAM" id="SSF46894">
    <property type="entry name" value="C-terminal effector domain of the bipartite response regulators"/>
    <property type="match status" value="1"/>
</dbReference>
<dbReference type="PANTHER" id="PTHR47691:SF3">
    <property type="entry name" value="HTH-TYPE TRANSCRIPTIONAL REGULATOR RV0890C-RELATED"/>
    <property type="match status" value="1"/>
</dbReference>
<dbReference type="AlphaFoldDB" id="A0A3M2LNI8"/>
<comment type="similarity">
    <text evidence="1">Belongs to the AfsR/DnrI/RedD regulatory family.</text>
</comment>
<organism evidence="6 7">
    <name type="scientific">Actinomadura harenae</name>
    <dbReference type="NCBI Taxonomy" id="2483351"/>
    <lineage>
        <taxon>Bacteria</taxon>
        <taxon>Bacillati</taxon>
        <taxon>Actinomycetota</taxon>
        <taxon>Actinomycetes</taxon>
        <taxon>Streptosporangiales</taxon>
        <taxon>Thermomonosporaceae</taxon>
        <taxon>Actinomadura</taxon>
    </lineage>
</organism>
<dbReference type="InterPro" id="IPR027417">
    <property type="entry name" value="P-loop_NTPase"/>
</dbReference>
<dbReference type="InterPro" id="IPR016032">
    <property type="entry name" value="Sig_transdc_resp-reg_C-effctor"/>
</dbReference>
<sequence>MASARIGILGPLEARDETGRPVEISGPRLRALLVRLALDPGRPVSAARLLDDLWDGDPPGGNALQALVSRLRAVTGRDLVEHNPAGYRLALDPSAVDAVAFERAVTSARALPGPSDRAAALRQALDMWRGPALADVADADFARARAARLEELRLTASEDRAEAELELGESSSLLPELEALATAHPLRERVRGLLMRALHRAGRPADALRVYEETREHLAEHLGVDPAPELAALHLSILRRDPETPRPEPAAPPAAPAAPEPERARTNLSAALTSFVGRDEAVRQLGKLLDESRLVTLTGPGGAGKTRLASEAAAPLVDRLPDGVWFVPLAPMAEDGGADAVAQAVIVALGVPDGLRPAEGRTAPRPLDRLADLLATRRTLIVLDNCEHVLDAVAAVADRVLAAAPEVRVLATSREPLGITGETLYPVPSLALPPLGADPATALGHAATRLLADRAAAVRPGFAVDEANVADLVAICRALDGIPLAIELAAARLRALTPAQVAARLGDRFRLLTGGSRTALPRHRTLRAVVDWSWDLLDDAERTVLARLSVFAGGATLEAAERVCGAGLSADVIDVVASLVDKSLVMADGEAEPRYRLLETVRVYARERLDETGETTAVRAAHAAHFLELAETAEPELRRADQLVWVERLTAERDNHNAAFQTVLDTGDGRSGLRLVTSLVWYWLMRDLEREASVWATAVHRLVGDEPPPGLGEEYAICVFTGSVVARSGRDGPTPEIFGSAINELLRFLPERPKRPMAVLARPVSLLFAGDVVAASASFTELTGHPDPWIGAIAETMLTFNALHNGDLEAAYVRAQESYEGFRALGDRLGMGITLVVLLQISMSRGRPEEAIGYGEEARRYAAQGVNPDQGSTVLIQLAAARAELGDIEGAHQDLADGIRVALRIGEYADATLGHLTEAELHQAASDLASARAATEKALELVTPRATRGDFQRARTLTYSKLGTLAVLDGDLVRAAEWHARALQHIDPKWLLVNHSLAKVVEGIAGLSAARGDHERAAELLGLAHSVAGFRDEQGFDRRQVMADVVSTLGQDAFDAAYERGRAGTREDALALKP</sequence>